<evidence type="ECO:0000256" key="1">
    <source>
        <dbReference type="SAM" id="Phobius"/>
    </source>
</evidence>
<proteinExistence type="predicted"/>
<organism evidence="2 3">
    <name type="scientific">Lachnobacterium bovis DSM 14045</name>
    <dbReference type="NCBI Taxonomy" id="1122142"/>
    <lineage>
        <taxon>Bacteria</taxon>
        <taxon>Bacillati</taxon>
        <taxon>Bacillota</taxon>
        <taxon>Clostridia</taxon>
        <taxon>Lachnospirales</taxon>
        <taxon>Lachnospiraceae</taxon>
        <taxon>Lachnobacterium</taxon>
    </lineage>
</organism>
<dbReference type="EMBL" id="FNPG01000014">
    <property type="protein sequence ID" value="SDY35290.1"/>
    <property type="molecule type" value="Genomic_DNA"/>
</dbReference>
<reference evidence="2 3" key="1">
    <citation type="submission" date="2016-10" db="EMBL/GenBank/DDBJ databases">
        <authorList>
            <person name="de Groot N.N."/>
        </authorList>
    </citation>
    <scope>NUCLEOTIDE SEQUENCE [LARGE SCALE GENOMIC DNA]</scope>
    <source>
        <strain evidence="2 3">DSM 14045</strain>
    </source>
</reference>
<feature type="transmembrane region" description="Helical" evidence="1">
    <location>
        <begin position="14"/>
        <end position="40"/>
    </location>
</feature>
<keyword evidence="1" id="KW-0812">Transmembrane</keyword>
<dbReference type="OrthoDB" id="9814991at2"/>
<gene>
    <name evidence="2" type="ORF">SAMN02910414_01359</name>
</gene>
<sequence>MNSFFSYESKFSQVLMKIVDIICSSLLWVICSIPLITIGASTKALFHVTRVGLNGEDGYIFKKFWDGFIDNIKGSLIMWMIQGALLLVLSYDAFVLSHLAKNSIVFAFLYYVNYFFILYVIVWAIYACAYNNRFKQSTKVILKNSALLAIGYLPYSFMIIVVFLAAVLLLYYARITILILPAINTLFADSLMEKIFRKHMSKEDLEKIQQKEEEKKFKR</sequence>
<dbReference type="STRING" id="1122142.SAMN02910414_01359"/>
<dbReference type="Pfam" id="PF04854">
    <property type="entry name" value="DUF624"/>
    <property type="match status" value="1"/>
</dbReference>
<keyword evidence="3" id="KW-1185">Reference proteome</keyword>
<evidence type="ECO:0000313" key="2">
    <source>
        <dbReference type="EMBL" id="SDY35290.1"/>
    </source>
</evidence>
<accession>A0A1H3J5K2</accession>
<keyword evidence="1" id="KW-1133">Transmembrane helix</keyword>
<feature type="transmembrane region" description="Helical" evidence="1">
    <location>
        <begin position="108"/>
        <end position="129"/>
    </location>
</feature>
<feature type="transmembrane region" description="Helical" evidence="1">
    <location>
        <begin position="141"/>
        <end position="165"/>
    </location>
</feature>
<dbReference type="RefSeq" id="WP_074717354.1">
    <property type="nucleotide sequence ID" value="NZ_FNPG01000014.1"/>
</dbReference>
<protein>
    <submittedName>
        <fullName evidence="2">Uncharacterized membrane protein YesL</fullName>
    </submittedName>
</protein>
<feature type="transmembrane region" description="Helical" evidence="1">
    <location>
        <begin position="76"/>
        <end position="96"/>
    </location>
</feature>
<name>A0A1H3J5K2_9FIRM</name>
<keyword evidence="1" id="KW-0472">Membrane</keyword>
<dbReference type="AlphaFoldDB" id="A0A1H3J5K2"/>
<dbReference type="Proteomes" id="UP000183918">
    <property type="component" value="Unassembled WGS sequence"/>
</dbReference>
<evidence type="ECO:0000313" key="3">
    <source>
        <dbReference type="Proteomes" id="UP000183918"/>
    </source>
</evidence>
<dbReference type="InterPro" id="IPR006938">
    <property type="entry name" value="DUF624"/>
</dbReference>